<dbReference type="EMBL" id="WJBB01000004">
    <property type="protein sequence ID" value="MBC3796442.1"/>
    <property type="molecule type" value="Genomic_DNA"/>
</dbReference>
<comment type="caution">
    <text evidence="1">The sequence shown here is derived from an EMBL/GenBank/DDBJ whole genome shotgun (WGS) entry which is preliminary data.</text>
</comment>
<reference evidence="1 2" key="1">
    <citation type="journal article" date="2020" name="mSystems">
        <title>Defining Genomic and Predicted Metabolic Features of the Acetobacterium Genus.</title>
        <authorList>
            <person name="Ross D.E."/>
            <person name="Marshall C.W."/>
            <person name="Gulliver D."/>
            <person name="May H.D."/>
            <person name="Norman R.S."/>
        </authorList>
    </citation>
    <scope>NUCLEOTIDE SEQUENCE [LARGE SCALE GENOMIC DNA]</scope>
    <source>
        <strain evidence="1 2">DSM 9173</strain>
    </source>
</reference>
<dbReference type="Proteomes" id="UP000653358">
    <property type="component" value="Unassembled WGS sequence"/>
</dbReference>
<keyword evidence="2" id="KW-1185">Reference proteome</keyword>
<accession>A0ABR6WIW9</accession>
<protein>
    <submittedName>
        <fullName evidence="1">Uncharacterized protein</fullName>
    </submittedName>
</protein>
<gene>
    <name evidence="1" type="ORF">GH807_05175</name>
</gene>
<sequence>MTISEQLEKEKKIRAEKNRITKIYKNNNLDKDIIKVLEGLVSDAAFMRVAIEEMKTELIKKGLLETFKNGSQEFMREKPESKLFLNFMKQYSNTMKQLIDLMPVQVKEEEQDQLLQFFQSGKEAIKK</sequence>
<dbReference type="RefSeq" id="WP_148606149.1">
    <property type="nucleotide sequence ID" value="NZ_RXYB01000031.1"/>
</dbReference>
<evidence type="ECO:0000313" key="1">
    <source>
        <dbReference type="EMBL" id="MBC3796442.1"/>
    </source>
</evidence>
<organism evidence="1 2">
    <name type="scientific">Acetobacterium tundrae</name>
    <dbReference type="NCBI Taxonomy" id="132932"/>
    <lineage>
        <taxon>Bacteria</taxon>
        <taxon>Bacillati</taxon>
        <taxon>Bacillota</taxon>
        <taxon>Clostridia</taxon>
        <taxon>Eubacteriales</taxon>
        <taxon>Eubacteriaceae</taxon>
        <taxon>Acetobacterium</taxon>
    </lineage>
</organism>
<proteinExistence type="predicted"/>
<evidence type="ECO:0000313" key="2">
    <source>
        <dbReference type="Proteomes" id="UP000653358"/>
    </source>
</evidence>
<name>A0ABR6WIW9_9FIRM</name>